<protein>
    <recommendedName>
        <fullName evidence="1">UPF0435 protein OEV98_13275</fullName>
    </recommendedName>
</protein>
<evidence type="ECO:0000256" key="1">
    <source>
        <dbReference type="HAMAP-Rule" id="MF_00829"/>
    </source>
</evidence>
<dbReference type="AlphaFoldDB" id="A0AAE3IW62"/>
<dbReference type="InterPro" id="IPR009507">
    <property type="entry name" value="UPF0435"/>
</dbReference>
<dbReference type="HAMAP" id="MF_00829">
    <property type="entry name" value="UPF0435"/>
    <property type="match status" value="1"/>
</dbReference>
<dbReference type="EMBL" id="JAOUSF010000004">
    <property type="protein sequence ID" value="MCU9614511.1"/>
    <property type="molecule type" value="Genomic_DNA"/>
</dbReference>
<evidence type="ECO:0000313" key="3">
    <source>
        <dbReference type="Proteomes" id="UP001209318"/>
    </source>
</evidence>
<dbReference type="RefSeq" id="WP_263073803.1">
    <property type="nucleotide sequence ID" value="NZ_JAOUSF010000004.1"/>
</dbReference>
<gene>
    <name evidence="2" type="ORF">OEV98_13275</name>
</gene>
<sequence>MDLSLKTKENIEYMIAKILEKLKIINVDAVNPKHFNDEQYDEIFDIYQLVMKRPSFSPREMQAIVEELGTLRKQ</sequence>
<proteinExistence type="inferred from homology"/>
<comment type="similarity">
    <text evidence="1">Belongs to the UPF0435 family.</text>
</comment>
<comment type="caution">
    <text evidence="2">The sequence shown here is derived from an EMBL/GenBank/DDBJ whole genome shotgun (WGS) entry which is preliminary data.</text>
</comment>
<name>A0AAE3IW62_9BACI</name>
<evidence type="ECO:0000313" key="2">
    <source>
        <dbReference type="EMBL" id="MCU9614511.1"/>
    </source>
</evidence>
<dbReference type="Proteomes" id="UP001209318">
    <property type="component" value="Unassembled WGS sequence"/>
</dbReference>
<accession>A0AAE3IW62</accession>
<dbReference type="Pfam" id="PF06569">
    <property type="entry name" value="DUF1128"/>
    <property type="match status" value="1"/>
</dbReference>
<keyword evidence="3" id="KW-1185">Reference proteome</keyword>
<reference evidence="2" key="1">
    <citation type="submission" date="2022-10" db="EMBL/GenBank/DDBJ databases">
        <title>Description of Fervidibacillus gen. nov. in the family Fervidibacillaceae fam. nov. with two species, Fervidibacillus albus sp. nov., and Fervidibacillus halotolerans sp. nov., isolated from tidal flat sediments.</title>
        <authorList>
            <person name="Kwon K.K."/>
            <person name="Yang S.-H."/>
        </authorList>
    </citation>
    <scope>NUCLEOTIDE SEQUENCE</scope>
    <source>
        <strain evidence="2">JCM 19140</strain>
    </source>
</reference>
<organism evidence="2 3">
    <name type="scientific">Perspicuibacillus lycopersici</name>
    <dbReference type="NCBI Taxonomy" id="1325689"/>
    <lineage>
        <taxon>Bacteria</taxon>
        <taxon>Bacillati</taxon>
        <taxon>Bacillota</taxon>
        <taxon>Bacilli</taxon>
        <taxon>Bacillales</taxon>
        <taxon>Bacillaceae</taxon>
        <taxon>Perspicuibacillus</taxon>
    </lineage>
</organism>